<feature type="domain" description="TATA-binding protein interacting (TIP20)" evidence="5">
    <location>
        <begin position="1158"/>
        <end position="1333"/>
    </location>
</feature>
<evidence type="ECO:0000256" key="4">
    <source>
        <dbReference type="SAM" id="MobiDB-lite"/>
    </source>
</evidence>
<protein>
    <submittedName>
        <fullName evidence="6">Cullin-associated NEDD8-dissociated protein 1</fullName>
    </submittedName>
</protein>
<accession>A0A9P4YS19</accession>
<dbReference type="Pfam" id="PF25782">
    <property type="entry name" value="TPR_CAND1"/>
    <property type="match status" value="1"/>
</dbReference>
<proteinExistence type="inferred from homology"/>
<sequence>MASAQPVTPQAVMSLVSRLNDADPDFRFMSLNDLVQLLNNSKPDFLHHDYNVAARTVDNIIKALDDQNGEVQNLAVKCLSPLVGRIPSAIIAPMIEKLSMLKLKNSVDNAIPSLALRTVIIALPRPVPGVATTQNVQDAYSAVSRVLIPRLIGPGPKTKVPKTTSIELPPVPEGMLQNEGDLNSESVDVMIEVVRCFGPLLDQVEVEAMQEIVIQMLESKKGSSVVKKRAVVAIAMLAVYLSEEHLHGVVQRITASLSSGSLNPVTRRLYISILGSMARSIPTRFAPHISTATPVVLNALSDAELQAHLEKVSDGDDLGQEFNEVREAALVALEAFLASCPQDTKQFTDEMIASCLRYLRYDPNYAVDDDDDVGMDDDDDGGGGDDQEEDDEFDQDDGFEDDDDDASWKVRRCAAKTLYTLVATRGSGDLLENGVLYNRAAPHLIKRIDEREENVRLEVISALALLVRKTGEGIHAHELSPDGIEPDSVSQAPNSRKRRRQSSAAGTVSEPVGGLSPKMDKIPQTGPQADLARLTPSIVKVAARHLKGKSVPTKQAVIGLLDDMVSVQRGGLADHLGDIIDPVIDAVKSTASGTVSSLGISGGSASATPATLKVAALQLISDVAKTHPSAFLQPYVARMVAGVTAAVYDRFYKISSEAVRTAEELVKTMTPPRAKNTGSSQQAEFNKLYDVVVDRAKANDTDAEVRQRAIHALGVVISRTLSADASELLPSDKREAALNLLRDRLKNETTRLAAVRAVDAVAASAHSPEQLDKDWVQDVATELAAQLRKANRSLRGSSIMALKHLALSPASKDKLEPATIEGVVSALMPAITNNDTHLLGPSLAILASLLPSHPELVMSQEMIGAVCALLKTHFASLVLDPMINLVTSAGKTSAGGKLMKGLLSDVSVDGDPVVVGKIIGTLLVSSGDSVGVTIDSFVTELEKSAKSGDEARTSLALAVLGEAGKGLGTASPLSPDTFLGQFRQEPDKVSLSAAVALGRAGSGNVARYLPVILERMSKGGHTQYLLVQSLKEVLQSISAMTTELEGYAPKIWAKLMEASENADNKVGCAECAGRLVILSPTEFMPQLQKLLSVKSQGVRGMAVQAIRYSLPESDETFDAMLRNVLVEMLLVMLQDQDMEIRRLAMTTLNSAAHNKPDLILPQLGQLVPFVLTESVVKPELVREVKLGPFTHTVDDGLEVRKSAYETLYALMETAFSRISNIDFYDRIVAGLRDDNDIRQLCNLMITKLMVIDPDETARRLDSIAEAYRSVLSVKLKENAVKQEIEKQEEANKSVLRVTLLLGDRMKALTGNAGAATSNAGAAGTWTSYWEWVNKDFEGQLRGLREEKQRLQTKMV</sequence>
<keyword evidence="3" id="KW-0833">Ubl conjugation pathway</keyword>
<dbReference type="Gene3D" id="1.25.10.10">
    <property type="entry name" value="Leucine-rich Repeat Variant"/>
    <property type="match status" value="1"/>
</dbReference>
<dbReference type="Proteomes" id="UP000749293">
    <property type="component" value="Unassembled WGS sequence"/>
</dbReference>
<dbReference type="RefSeq" id="XP_035319325.1">
    <property type="nucleotide sequence ID" value="XM_035464655.1"/>
</dbReference>
<dbReference type="InterPro" id="IPR016024">
    <property type="entry name" value="ARM-type_fold"/>
</dbReference>
<dbReference type="Pfam" id="PF08623">
    <property type="entry name" value="TIP120"/>
    <property type="match status" value="1"/>
</dbReference>
<dbReference type="OrthoDB" id="6260732at2759"/>
<dbReference type="GeneID" id="55968906"/>
<evidence type="ECO:0000256" key="2">
    <source>
        <dbReference type="ARBA" id="ARBA00022737"/>
    </source>
</evidence>
<dbReference type="InterPro" id="IPR039852">
    <property type="entry name" value="CAND1/CAND2"/>
</dbReference>
<name>A0A9P4YS19_9HYPO</name>
<evidence type="ECO:0000259" key="5">
    <source>
        <dbReference type="Pfam" id="PF08623"/>
    </source>
</evidence>
<dbReference type="SUPFAM" id="SSF48371">
    <property type="entry name" value="ARM repeat"/>
    <property type="match status" value="1"/>
</dbReference>
<dbReference type="InterPro" id="IPR011989">
    <property type="entry name" value="ARM-like"/>
</dbReference>
<evidence type="ECO:0000313" key="6">
    <source>
        <dbReference type="EMBL" id="KAF4120673.1"/>
    </source>
</evidence>
<evidence type="ECO:0000256" key="1">
    <source>
        <dbReference type="ARBA" id="ARBA00007657"/>
    </source>
</evidence>
<gene>
    <name evidence="6" type="ORF">GMORB2_2676</name>
</gene>
<comment type="similarity">
    <text evidence="1">Belongs to the CAND family.</text>
</comment>
<keyword evidence="7" id="KW-1185">Reference proteome</keyword>
<dbReference type="PANTHER" id="PTHR12696">
    <property type="entry name" value="TIP120"/>
    <property type="match status" value="1"/>
</dbReference>
<keyword evidence="2" id="KW-0677">Repeat</keyword>
<reference evidence="6" key="1">
    <citation type="submission" date="2020-03" db="EMBL/GenBank/DDBJ databases">
        <title>Site-based positive gene gene selection in Geosmithia morbida across the United States reveals a broad range of putative effectors and factors for local host and environmental adapation.</title>
        <authorList>
            <person name="Onufrak A."/>
            <person name="Murdoch R.W."/>
            <person name="Gazis R."/>
            <person name="Huff M."/>
            <person name="Staton M."/>
            <person name="Klingeman W."/>
            <person name="Hadziabdic D."/>
        </authorList>
    </citation>
    <scope>NUCLEOTIDE SEQUENCE</scope>
    <source>
        <strain evidence="6">1262</strain>
    </source>
</reference>
<feature type="region of interest" description="Disordered" evidence="4">
    <location>
        <begin position="367"/>
        <end position="404"/>
    </location>
</feature>
<organism evidence="6 7">
    <name type="scientific">Geosmithia morbida</name>
    <dbReference type="NCBI Taxonomy" id="1094350"/>
    <lineage>
        <taxon>Eukaryota</taxon>
        <taxon>Fungi</taxon>
        <taxon>Dikarya</taxon>
        <taxon>Ascomycota</taxon>
        <taxon>Pezizomycotina</taxon>
        <taxon>Sordariomycetes</taxon>
        <taxon>Hypocreomycetidae</taxon>
        <taxon>Hypocreales</taxon>
        <taxon>Bionectriaceae</taxon>
        <taxon>Geosmithia</taxon>
    </lineage>
</organism>
<comment type="caution">
    <text evidence="6">The sequence shown here is derived from an EMBL/GenBank/DDBJ whole genome shotgun (WGS) entry which is preliminary data.</text>
</comment>
<dbReference type="GO" id="GO:0010265">
    <property type="term" value="P:SCF complex assembly"/>
    <property type="evidence" value="ECO:0007669"/>
    <property type="project" value="InterPro"/>
</dbReference>
<dbReference type="EMBL" id="JAANYQ010000015">
    <property type="protein sequence ID" value="KAF4120673.1"/>
    <property type="molecule type" value="Genomic_DNA"/>
</dbReference>
<feature type="region of interest" description="Disordered" evidence="4">
    <location>
        <begin position="476"/>
        <end position="529"/>
    </location>
</feature>
<evidence type="ECO:0000313" key="7">
    <source>
        <dbReference type="Proteomes" id="UP000749293"/>
    </source>
</evidence>
<evidence type="ECO:0000256" key="3">
    <source>
        <dbReference type="ARBA" id="ARBA00022786"/>
    </source>
</evidence>
<dbReference type="InterPro" id="IPR013932">
    <property type="entry name" value="TATA-bd_TIP120"/>
</dbReference>